<name>A0A0L6UJB2_9BASI</name>
<protein>
    <submittedName>
        <fullName evidence="2">Uncharacterized protein</fullName>
    </submittedName>
</protein>
<dbReference type="VEuPathDB" id="FungiDB:VP01_606g1"/>
<organism evidence="2 3">
    <name type="scientific">Puccinia sorghi</name>
    <dbReference type="NCBI Taxonomy" id="27349"/>
    <lineage>
        <taxon>Eukaryota</taxon>
        <taxon>Fungi</taxon>
        <taxon>Dikarya</taxon>
        <taxon>Basidiomycota</taxon>
        <taxon>Pucciniomycotina</taxon>
        <taxon>Pucciniomycetes</taxon>
        <taxon>Pucciniales</taxon>
        <taxon>Pucciniaceae</taxon>
        <taxon>Puccinia</taxon>
    </lineage>
</organism>
<dbReference type="AlphaFoldDB" id="A0A0L6UJB2"/>
<accession>A0A0L6UJB2</accession>
<keyword evidence="1" id="KW-0472">Membrane</keyword>
<dbReference type="OrthoDB" id="413361at2759"/>
<evidence type="ECO:0000313" key="2">
    <source>
        <dbReference type="EMBL" id="KNZ47880.1"/>
    </source>
</evidence>
<feature type="transmembrane region" description="Helical" evidence="1">
    <location>
        <begin position="12"/>
        <end position="37"/>
    </location>
</feature>
<keyword evidence="3" id="KW-1185">Reference proteome</keyword>
<gene>
    <name evidence="2" type="ORF">VP01_606g1</name>
</gene>
<keyword evidence="1" id="KW-0812">Transmembrane</keyword>
<evidence type="ECO:0000256" key="1">
    <source>
        <dbReference type="SAM" id="Phobius"/>
    </source>
</evidence>
<reference evidence="2 3" key="1">
    <citation type="submission" date="2015-08" db="EMBL/GenBank/DDBJ databases">
        <title>Next Generation Sequencing and Analysis of the Genome of Puccinia sorghi L Schw, the Causal Agent of Maize Common Rust.</title>
        <authorList>
            <person name="Rochi L."/>
            <person name="Burguener G."/>
            <person name="Darino M."/>
            <person name="Turjanski A."/>
            <person name="Kreff E."/>
            <person name="Dieguez M.J."/>
            <person name="Sacco F."/>
        </authorList>
    </citation>
    <scope>NUCLEOTIDE SEQUENCE [LARGE SCALE GENOMIC DNA]</scope>
    <source>
        <strain evidence="2 3">RO10H11247</strain>
    </source>
</reference>
<sequence length="171" mass="19068">MLINQINPCEHAIKINGFFLTLLPLDILYFLLLLILLSDLMHAMPILLPKSLTHSILLLILFRRFENPKKMITNNSALNLPKSLPAGNIKCPVCAISKSTRSSKLLSSQRNPERLEIVAVDLIGPMEVLSYGKSKYVLTFGDIATGYGEAHLLMEKSEAAQFLINCCNLML</sequence>
<dbReference type="EMBL" id="LAVV01011352">
    <property type="protein sequence ID" value="KNZ47880.1"/>
    <property type="molecule type" value="Genomic_DNA"/>
</dbReference>
<feature type="transmembrane region" description="Helical" evidence="1">
    <location>
        <begin position="43"/>
        <end position="62"/>
    </location>
</feature>
<evidence type="ECO:0000313" key="3">
    <source>
        <dbReference type="Proteomes" id="UP000037035"/>
    </source>
</evidence>
<comment type="caution">
    <text evidence="2">The sequence shown here is derived from an EMBL/GenBank/DDBJ whole genome shotgun (WGS) entry which is preliminary data.</text>
</comment>
<proteinExistence type="predicted"/>
<dbReference type="Proteomes" id="UP000037035">
    <property type="component" value="Unassembled WGS sequence"/>
</dbReference>
<keyword evidence="1" id="KW-1133">Transmembrane helix</keyword>